<evidence type="ECO:0000256" key="4">
    <source>
        <dbReference type="RuleBase" id="RU366026"/>
    </source>
</evidence>
<keyword evidence="1 4" id="KW-0808">Transferase</keyword>
<evidence type="ECO:0000256" key="1">
    <source>
        <dbReference type="ARBA" id="ARBA00022679"/>
    </source>
</evidence>
<evidence type="ECO:0000256" key="2">
    <source>
        <dbReference type="ARBA" id="ARBA00022741"/>
    </source>
</evidence>
<evidence type="ECO:0000259" key="6">
    <source>
        <dbReference type="Pfam" id="PF01923"/>
    </source>
</evidence>
<organism evidence="7 8">
    <name type="scientific">Giesbergeria sinuosa</name>
    <dbReference type="NCBI Taxonomy" id="80883"/>
    <lineage>
        <taxon>Bacteria</taxon>
        <taxon>Pseudomonadati</taxon>
        <taxon>Pseudomonadota</taxon>
        <taxon>Betaproteobacteria</taxon>
        <taxon>Burkholderiales</taxon>
        <taxon>Comamonadaceae</taxon>
        <taxon>Giesbergeria</taxon>
    </lineage>
</organism>
<evidence type="ECO:0000313" key="8">
    <source>
        <dbReference type="Proteomes" id="UP001596001"/>
    </source>
</evidence>
<dbReference type="NCBIfam" id="TIGR00636">
    <property type="entry name" value="PduO_Nterm"/>
    <property type="match status" value="1"/>
</dbReference>
<feature type="compositionally biased region" description="Low complexity" evidence="5">
    <location>
        <begin position="10"/>
        <end position="22"/>
    </location>
</feature>
<comment type="catalytic activity">
    <reaction evidence="4">
        <text>2 cob(II)alamin + AH2 + 2 ATP = 2 adenosylcob(III)alamin + 2 triphosphate + A + 2 H(+)</text>
        <dbReference type="Rhea" id="RHEA:53304"/>
        <dbReference type="ChEBI" id="CHEBI:13193"/>
        <dbReference type="ChEBI" id="CHEBI:15378"/>
        <dbReference type="ChEBI" id="CHEBI:16304"/>
        <dbReference type="ChEBI" id="CHEBI:17499"/>
        <dbReference type="ChEBI" id="CHEBI:18036"/>
        <dbReference type="ChEBI" id="CHEBI:18408"/>
        <dbReference type="ChEBI" id="CHEBI:30616"/>
    </reaction>
</comment>
<gene>
    <name evidence="7" type="ORF">ACFO6X_08675</name>
</gene>
<sequence length="190" mass="21089">MGNRLTEIATRTGDNGTTGLGNNQRVSKDSLRIHALGDVDELNSHMGLLLCEALASDVRELLIDVQHQLFNLGGELSIPGYQLLQPQAVVQLDQALAHYNAQLPRLLEFILPAGNRAASQAHVCRTVARRAERAVVALGNEETLYDTPRQYLNRLSDLMFVLARVLNRAEGGDDVYWRSSRLSQDQENTQ</sequence>
<protein>
    <recommendedName>
        <fullName evidence="4">Cobalamin adenosyltransferase</fullName>
        <ecNumber evidence="4">2.5.1.-</ecNumber>
    </recommendedName>
</protein>
<dbReference type="Proteomes" id="UP001596001">
    <property type="component" value="Unassembled WGS sequence"/>
</dbReference>
<dbReference type="Pfam" id="PF01923">
    <property type="entry name" value="Cob_adeno_trans"/>
    <property type="match status" value="1"/>
</dbReference>
<dbReference type="PANTHER" id="PTHR12213:SF0">
    <property type="entry name" value="CORRINOID ADENOSYLTRANSFERASE MMAB"/>
    <property type="match status" value="1"/>
</dbReference>
<dbReference type="InterPro" id="IPR036451">
    <property type="entry name" value="CblAdoTrfase-like_sf"/>
</dbReference>
<keyword evidence="4" id="KW-0169">Cobalamin biosynthesis</keyword>
<comment type="caution">
    <text evidence="7">The sequence shown here is derived from an EMBL/GenBank/DDBJ whole genome shotgun (WGS) entry which is preliminary data.</text>
</comment>
<evidence type="ECO:0000313" key="7">
    <source>
        <dbReference type="EMBL" id="MFC4789053.1"/>
    </source>
</evidence>
<dbReference type="GO" id="GO:0008817">
    <property type="term" value="F:corrinoid adenosyltransferase activity"/>
    <property type="evidence" value="ECO:0007669"/>
    <property type="project" value="UniProtKB-EC"/>
</dbReference>
<dbReference type="Gene3D" id="1.20.1200.10">
    <property type="entry name" value="Cobalamin adenosyltransferase-like"/>
    <property type="match status" value="1"/>
</dbReference>
<evidence type="ECO:0000256" key="5">
    <source>
        <dbReference type="SAM" id="MobiDB-lite"/>
    </source>
</evidence>
<dbReference type="EMBL" id="JBHSHJ010000005">
    <property type="protein sequence ID" value="MFC4789053.1"/>
    <property type="molecule type" value="Genomic_DNA"/>
</dbReference>
<comment type="similarity">
    <text evidence="4">Belongs to the Cob(I)alamin adenosyltransferase family.</text>
</comment>
<accession>A0ABV9QDQ1</accession>
<feature type="domain" description="Cobalamin adenosyltransferase-like" evidence="6">
    <location>
        <begin position="8"/>
        <end position="165"/>
    </location>
</feature>
<keyword evidence="2 4" id="KW-0547">Nucleotide-binding</keyword>
<dbReference type="InterPro" id="IPR016030">
    <property type="entry name" value="CblAdoTrfase-like"/>
</dbReference>
<dbReference type="PANTHER" id="PTHR12213">
    <property type="entry name" value="CORRINOID ADENOSYLTRANSFERASE"/>
    <property type="match status" value="1"/>
</dbReference>
<dbReference type="SUPFAM" id="SSF89028">
    <property type="entry name" value="Cobalamin adenosyltransferase-like"/>
    <property type="match status" value="1"/>
</dbReference>
<keyword evidence="8" id="KW-1185">Reference proteome</keyword>
<name>A0ABV9QDQ1_9BURK</name>
<proteinExistence type="inferred from homology"/>
<keyword evidence="3 4" id="KW-0067">ATP-binding</keyword>
<evidence type="ECO:0000256" key="3">
    <source>
        <dbReference type="ARBA" id="ARBA00022840"/>
    </source>
</evidence>
<dbReference type="EC" id="2.5.1.-" evidence="4"/>
<feature type="region of interest" description="Disordered" evidence="5">
    <location>
        <begin position="1"/>
        <end position="22"/>
    </location>
</feature>
<dbReference type="InterPro" id="IPR029499">
    <property type="entry name" value="PduO-typ"/>
</dbReference>
<reference evidence="8" key="1">
    <citation type="journal article" date="2019" name="Int. J. Syst. Evol. Microbiol.">
        <title>The Global Catalogue of Microorganisms (GCM) 10K type strain sequencing project: providing services to taxonomists for standard genome sequencing and annotation.</title>
        <authorList>
            <consortium name="The Broad Institute Genomics Platform"/>
            <consortium name="The Broad Institute Genome Sequencing Center for Infectious Disease"/>
            <person name="Wu L."/>
            <person name="Ma J."/>
        </authorList>
    </citation>
    <scope>NUCLEOTIDE SEQUENCE [LARGE SCALE GENOMIC DNA]</scope>
    <source>
        <strain evidence="8">CCUG 49452</strain>
    </source>
</reference>
<dbReference type="RefSeq" id="WP_382432160.1">
    <property type="nucleotide sequence ID" value="NZ_JBHSHJ010000005.1"/>
</dbReference>